<name>A0A455STH6_9CHLR</name>
<evidence type="ECO:0000313" key="1">
    <source>
        <dbReference type="EMBL" id="BBH91723.1"/>
    </source>
</evidence>
<organism evidence="1">
    <name type="scientific">Thermosporothrix sp. COM3</name>
    <dbReference type="NCBI Taxonomy" id="2490863"/>
    <lineage>
        <taxon>Bacteria</taxon>
        <taxon>Bacillati</taxon>
        <taxon>Chloroflexota</taxon>
        <taxon>Ktedonobacteria</taxon>
        <taxon>Ktedonobacterales</taxon>
        <taxon>Thermosporotrichaceae</taxon>
        <taxon>Thermosporothrix</taxon>
    </lineage>
</organism>
<sequence length="787" mass="93364">MSEQRTIPTTTLLITKPTDFTMLDAAYQLLRYELPDNLRWKFKKAKNSSEIWARMQNSLQEQIKSPYRVFTHDRLDGGAYDKWVVYVLAPRHTSSQSIILPFESDAALPHRPIAFTDLAFHMVIKLLQVAHMHGNQAGRFTGQGRCYVHAKNASKNSHICVQLDMHEDILTQEEDQLRRFKVEAQAKLFLRCHADEYLYPGETYFCKRNAPDSAVYFLQMKLDAIKRLKEENGIFYKIGTRPGKKTTLAYHDLNHIDESIGKILSDFIRDFRQFLARFGIESQSQIRTFNEYIPPKESELCLKNYSQQTVYVFDHRKKKTLPLHAYLQLFESMRPDVHFLGIDDLSQVQQPILVLQDYQRKDFREKGIFAGEVDPYQKLYSKYWTLPKQSLNINLLDAKDLNTEEYLSYPLPKPDQLQHKLDTSLMQLSLKSIIYSDNPLSGCLPFLPKELTYISKQRNVPGLPAPFETMMYVEDDQLRFLDLRDSEQRIQAQERCRLLGVDLRECLEQMICKYKREKKSEDERELPSYRVIIGPDLFVEIEDCKERVLYAYDEIVRRQGEAKTLFPVEIFKLLPYYNTVKNDDHLPLEELQQRGLLQKKRRPQNKKEAASLQFYSRLEKYDAYLDDIQLEYPMLSFLQLIDKEMPFIKMIRYIFEIQENKHGKYTNHQFIRYYQKRGWFQSDKAKDVQMYQGIWYDNELRYMVGATEGMKFQQPRAHLIRRFDVYQDAGHFDIELMLRLLSVQFVRLGQYTVFPYPFHLIDLYVESLLLFREEQRNKEKLAATQNC</sequence>
<dbReference type="AlphaFoldDB" id="A0A455STH6"/>
<reference evidence="1" key="1">
    <citation type="submission" date="2018-12" db="EMBL/GenBank/DDBJ databases">
        <title>Novel natural products biosynthetic potential of the class Ktedonobacteria.</title>
        <authorList>
            <person name="Zheng Y."/>
            <person name="Saitou A."/>
            <person name="Wang C.M."/>
            <person name="Toyoda A."/>
            <person name="Minakuchi Y."/>
            <person name="Sekiguchi Y."/>
            <person name="Ueda K."/>
            <person name="Takano H."/>
            <person name="Sakai Y."/>
            <person name="Yokota A."/>
            <person name="Yabe S."/>
        </authorList>
    </citation>
    <scope>NUCLEOTIDE SEQUENCE</scope>
    <source>
        <strain evidence="1">COM3</strain>
    </source>
</reference>
<protein>
    <submittedName>
        <fullName evidence="1">Uncharacterized protein</fullName>
    </submittedName>
</protein>
<proteinExistence type="predicted"/>
<gene>
    <name evidence="1" type="ORF">KTC_64740</name>
</gene>
<dbReference type="EMBL" id="AP019376">
    <property type="protein sequence ID" value="BBH91723.1"/>
    <property type="molecule type" value="Genomic_DNA"/>
</dbReference>
<accession>A0A455STH6</accession>